<dbReference type="GO" id="GO:0046872">
    <property type="term" value="F:metal ion binding"/>
    <property type="evidence" value="ECO:0007669"/>
    <property type="project" value="UniProtKB-KW"/>
</dbReference>
<dbReference type="Pfam" id="PF22277">
    <property type="entry name" value="EncFtn-like"/>
    <property type="match status" value="1"/>
</dbReference>
<dbReference type="GO" id="GO:0006879">
    <property type="term" value="P:intracellular iron ion homeostasis"/>
    <property type="evidence" value="ECO:0007669"/>
    <property type="project" value="UniProtKB-KW"/>
</dbReference>
<dbReference type="CDD" id="cd00657">
    <property type="entry name" value="Ferritin_like"/>
    <property type="match status" value="1"/>
</dbReference>
<dbReference type="EMBL" id="PNIX01000131">
    <property type="protein sequence ID" value="PMP83174.1"/>
    <property type="molecule type" value="Genomic_DNA"/>
</dbReference>
<keyword evidence="2" id="KW-0479">Metal-binding</keyword>
<evidence type="ECO:0000256" key="3">
    <source>
        <dbReference type="ARBA" id="ARBA00023004"/>
    </source>
</evidence>
<evidence type="ECO:0000313" key="8">
    <source>
        <dbReference type="Proteomes" id="UP000236910"/>
    </source>
</evidence>
<dbReference type="AlphaFoldDB" id="A0A2J6X7W9"/>
<evidence type="ECO:0000313" key="6">
    <source>
        <dbReference type="EMBL" id="PMP67610.1"/>
    </source>
</evidence>
<protein>
    <submittedName>
        <fullName evidence="7">Ferritin</fullName>
    </submittedName>
</protein>
<dbReference type="SUPFAM" id="SSF47240">
    <property type="entry name" value="Ferritin-like"/>
    <property type="match status" value="1"/>
</dbReference>
<dbReference type="Gene3D" id="6.10.140.1960">
    <property type="match status" value="1"/>
</dbReference>
<evidence type="ECO:0000256" key="5">
    <source>
        <dbReference type="ARBA" id="ARBA00033787"/>
    </source>
</evidence>
<reference evidence="8 9" key="1">
    <citation type="submission" date="2018-01" db="EMBL/GenBank/DDBJ databases">
        <title>Metagenomic assembled genomes from two thermal pools in the Uzon Caldera, Kamchatka, Russia.</title>
        <authorList>
            <person name="Wilkins L."/>
            <person name="Ettinger C."/>
        </authorList>
    </citation>
    <scope>NUCLEOTIDE SEQUENCE [LARGE SCALE GENOMIC DNA]</scope>
    <source>
        <strain evidence="7">ARK-10</strain>
        <strain evidence="6">ZAV-07</strain>
    </source>
</reference>
<comment type="caution">
    <text evidence="7">The sequence shown here is derived from an EMBL/GenBank/DDBJ whole genome shotgun (WGS) entry which is preliminary data.</text>
</comment>
<dbReference type="EMBL" id="PNIL01000041">
    <property type="protein sequence ID" value="PMP67610.1"/>
    <property type="molecule type" value="Genomic_DNA"/>
</dbReference>
<proteinExistence type="predicted"/>
<organism evidence="7 8">
    <name type="scientific">Caldisericum exile</name>
    <dbReference type="NCBI Taxonomy" id="693075"/>
    <lineage>
        <taxon>Bacteria</taxon>
        <taxon>Pseudomonadati</taxon>
        <taxon>Caldisericota/Cryosericota group</taxon>
        <taxon>Caldisericota</taxon>
        <taxon>Caldisericia</taxon>
        <taxon>Caldisericales</taxon>
        <taxon>Caldisericaceae</taxon>
        <taxon>Caldisericum</taxon>
    </lineage>
</organism>
<evidence type="ECO:0000313" key="7">
    <source>
        <dbReference type="EMBL" id="PMP83174.1"/>
    </source>
</evidence>
<accession>A0A2J6X7W9</accession>
<sequence length="95" mass="11167">MAGNMYEDPKAIGEKAMDLHRAISSLMEELEAIDYYNQRVMATTDPELKKILIHNRDEEKEHAAMLIEYLRRVDPKFEHELKDYLFTTKDFGDMG</sequence>
<dbReference type="RefSeq" id="WP_416085359.1">
    <property type="nucleotide sequence ID" value="NZ_JBNARP010000037.1"/>
</dbReference>
<dbReference type="InterPro" id="IPR054581">
    <property type="entry name" value="EncFtn-like"/>
</dbReference>
<evidence type="ECO:0000313" key="9">
    <source>
        <dbReference type="Proteomes" id="UP000237040"/>
    </source>
</evidence>
<evidence type="ECO:0000256" key="4">
    <source>
        <dbReference type="ARBA" id="ARBA00033738"/>
    </source>
</evidence>
<keyword evidence="5" id="KW-1284">Encapsulin nanocompartment</keyword>
<dbReference type="Proteomes" id="UP000237040">
    <property type="component" value="Unassembled WGS sequence"/>
</dbReference>
<evidence type="ECO:0000256" key="2">
    <source>
        <dbReference type="ARBA" id="ARBA00022723"/>
    </source>
</evidence>
<keyword evidence="3" id="KW-0408">Iron</keyword>
<gene>
    <name evidence="7" type="ORF">C0175_02300</name>
    <name evidence="6" type="ORF">C0189_02800</name>
</gene>
<name>A0A2J6X7W9_9BACT</name>
<dbReference type="GO" id="GO:0140737">
    <property type="term" value="C:encapsulin nanocompartment"/>
    <property type="evidence" value="ECO:0007669"/>
    <property type="project" value="UniProtKB-SubCell"/>
</dbReference>
<keyword evidence="1" id="KW-0409">Iron storage</keyword>
<evidence type="ECO:0000256" key="1">
    <source>
        <dbReference type="ARBA" id="ARBA00022434"/>
    </source>
</evidence>
<comment type="subcellular location">
    <subcellularLocation>
        <location evidence="4">Encapsulin nanocompartment</location>
    </subcellularLocation>
</comment>
<dbReference type="InterPro" id="IPR009078">
    <property type="entry name" value="Ferritin-like_SF"/>
</dbReference>
<dbReference type="Proteomes" id="UP000236910">
    <property type="component" value="Unassembled WGS sequence"/>
</dbReference>